<keyword evidence="3" id="KW-0378">Hydrolase</keyword>
<dbReference type="PANTHER" id="PTHR12419:SF10">
    <property type="entry name" value="DEUBIQUITINASE OTUD6B"/>
    <property type="match status" value="1"/>
</dbReference>
<dbReference type="InterPro" id="IPR050704">
    <property type="entry name" value="Peptidase_C85-like"/>
</dbReference>
<dbReference type="Pfam" id="PF02338">
    <property type="entry name" value="OTU"/>
    <property type="match status" value="1"/>
</dbReference>
<evidence type="ECO:0000256" key="1">
    <source>
        <dbReference type="SAM" id="MobiDB-lite"/>
    </source>
</evidence>
<dbReference type="GO" id="GO:0016579">
    <property type="term" value="P:protein deubiquitination"/>
    <property type="evidence" value="ECO:0007669"/>
    <property type="project" value="TreeGrafter"/>
</dbReference>
<protein>
    <submittedName>
        <fullName evidence="3">OTU protein</fullName>
        <ecNumber evidence="3">3.4.19.12</ecNumber>
    </submittedName>
</protein>
<dbReference type="InterPro" id="IPR038765">
    <property type="entry name" value="Papain-like_cys_pep_sf"/>
</dbReference>
<evidence type="ECO:0000313" key="3">
    <source>
        <dbReference type="EMBL" id="KAJ1732208.1"/>
    </source>
</evidence>
<feature type="compositionally biased region" description="Basic and acidic residues" evidence="1">
    <location>
        <begin position="127"/>
        <end position="137"/>
    </location>
</feature>
<dbReference type="CDD" id="cd22748">
    <property type="entry name" value="OTU_OTUD6-like"/>
    <property type="match status" value="1"/>
</dbReference>
<dbReference type="OrthoDB" id="415023at2759"/>
<keyword evidence="4" id="KW-1185">Reference proteome</keyword>
<dbReference type="InterPro" id="IPR003323">
    <property type="entry name" value="OTU_dom"/>
</dbReference>
<name>A0A9W8CXG6_9FUNG</name>
<evidence type="ECO:0000313" key="4">
    <source>
        <dbReference type="Proteomes" id="UP001143981"/>
    </source>
</evidence>
<dbReference type="Proteomes" id="UP001143981">
    <property type="component" value="Unassembled WGS sequence"/>
</dbReference>
<dbReference type="SUPFAM" id="SSF54001">
    <property type="entry name" value="Cysteine proteinases"/>
    <property type="match status" value="1"/>
</dbReference>
<dbReference type="GO" id="GO:0004843">
    <property type="term" value="F:cysteine-type deubiquitinase activity"/>
    <property type="evidence" value="ECO:0007669"/>
    <property type="project" value="UniProtKB-EC"/>
</dbReference>
<proteinExistence type="predicted"/>
<feature type="compositionally biased region" description="Basic residues" evidence="1">
    <location>
        <begin position="115"/>
        <end position="126"/>
    </location>
</feature>
<dbReference type="PROSITE" id="PS50802">
    <property type="entry name" value="OTU"/>
    <property type="match status" value="1"/>
</dbReference>
<gene>
    <name evidence="3" type="primary">OTU2</name>
    <name evidence="3" type="ORF">LPJ61_002162</name>
</gene>
<evidence type="ECO:0000259" key="2">
    <source>
        <dbReference type="PROSITE" id="PS50802"/>
    </source>
</evidence>
<dbReference type="AlphaFoldDB" id="A0A9W8CXG6"/>
<comment type="caution">
    <text evidence="3">The sequence shown here is derived from an EMBL/GenBank/DDBJ whole genome shotgun (WGS) entry which is preliminary data.</text>
</comment>
<accession>A0A9W8CXG6</accession>
<feature type="domain" description="OTU" evidence="2">
    <location>
        <begin position="166"/>
        <end position="305"/>
    </location>
</feature>
<sequence>MSANPEVTLEELEARHRTEKKELVARVTALKKTVPKGDKRKKKEVGAEIAELEKEQADRHGAELKRFGEEQADDEQQATGGLGADRGPAATSDCEEPAAPAGGMYGNFGQAGRQGGKKSKAKQRQQRKADEQRRLQEETEQEAANMVDVAADEAAAIGELARARGLCVREIRADGHCLYSAIADQLCAYHGQPAAYPQIRKRAAEYMRSHRDDFIPFMAREDGEMFDEDDYARHCDDVESTAAWGGQQEITALSHALELPIHVYQIGMPVLRVGEEEYGAKAPVNLSYHRHAYGLGEHYNSLRRTDSS</sequence>
<feature type="compositionally biased region" description="Basic and acidic residues" evidence="1">
    <location>
        <begin position="51"/>
        <end position="69"/>
    </location>
</feature>
<feature type="region of interest" description="Disordered" evidence="1">
    <location>
        <begin position="31"/>
        <end position="143"/>
    </location>
</feature>
<organism evidence="3 4">
    <name type="scientific">Coemansia biformis</name>
    <dbReference type="NCBI Taxonomy" id="1286918"/>
    <lineage>
        <taxon>Eukaryota</taxon>
        <taxon>Fungi</taxon>
        <taxon>Fungi incertae sedis</taxon>
        <taxon>Zoopagomycota</taxon>
        <taxon>Kickxellomycotina</taxon>
        <taxon>Kickxellomycetes</taxon>
        <taxon>Kickxellales</taxon>
        <taxon>Kickxellaceae</taxon>
        <taxon>Coemansia</taxon>
    </lineage>
</organism>
<reference evidence="3" key="1">
    <citation type="submission" date="2022-07" db="EMBL/GenBank/DDBJ databases">
        <title>Phylogenomic reconstructions and comparative analyses of Kickxellomycotina fungi.</title>
        <authorList>
            <person name="Reynolds N.K."/>
            <person name="Stajich J.E."/>
            <person name="Barry K."/>
            <person name="Grigoriev I.V."/>
            <person name="Crous P."/>
            <person name="Smith M.E."/>
        </authorList>
    </citation>
    <scope>NUCLEOTIDE SEQUENCE</scope>
    <source>
        <strain evidence="3">BCRC 34381</strain>
    </source>
</reference>
<dbReference type="EC" id="3.4.19.12" evidence="3"/>
<dbReference type="PANTHER" id="PTHR12419">
    <property type="entry name" value="OTU DOMAIN CONTAINING PROTEIN"/>
    <property type="match status" value="1"/>
</dbReference>
<dbReference type="EMBL" id="JANBOI010000248">
    <property type="protein sequence ID" value="KAJ1732208.1"/>
    <property type="molecule type" value="Genomic_DNA"/>
</dbReference>
<dbReference type="Gene3D" id="3.90.70.80">
    <property type="match status" value="1"/>
</dbReference>